<dbReference type="InterPro" id="IPR001506">
    <property type="entry name" value="Peptidase_M12A"/>
</dbReference>
<dbReference type="RefSeq" id="XP_017279907.2">
    <property type="nucleotide sequence ID" value="XM_017424418.3"/>
</dbReference>
<dbReference type="GO" id="GO:0008270">
    <property type="term" value="F:zinc ion binding"/>
    <property type="evidence" value="ECO:0007669"/>
    <property type="project" value="UniProtKB-UniRule"/>
</dbReference>
<evidence type="ECO:0000313" key="5">
    <source>
        <dbReference type="Proteomes" id="UP000264800"/>
    </source>
</evidence>
<dbReference type="SUPFAM" id="SSF55486">
    <property type="entry name" value="Metalloproteases ('zincins'), catalytic domain"/>
    <property type="match status" value="1"/>
</dbReference>
<dbReference type="InterPro" id="IPR006026">
    <property type="entry name" value="Peptidase_Metallo"/>
</dbReference>
<sequence>MATWLAKMEQMILLCVLSTCLSAVHPQNFLLSPKWVPAGHREREEHGDVTAMDKIIKTNEFHATRIIDGTTTLREGDIAVSTGRRSRICFARSCLWSKSVDGHVYIAYTLSAEYSDIDTKLIKKGMDNIEDGTCIRFVPQTHQRDYLDIQPKSGCWSYLGSRGGRQTLSLQNPDCMQVGVITHEFMHALGFVHEQSRFDRDNYVTIMWPNVWRDRLRNFEKFKTESLDLPYDYGSIMHFGKYAYSMDGEPTIIPKSNRNIKLGQASSLSHIDKLKINRLYQCTVKDD</sequence>
<feature type="binding site" evidence="1">
    <location>
        <position position="183"/>
    </location>
    <ligand>
        <name>Zn(2+)</name>
        <dbReference type="ChEBI" id="CHEBI:29105"/>
        <note>catalytic</note>
    </ligand>
</feature>
<dbReference type="GeneID" id="108240729"/>
<dbReference type="GO" id="GO:0006508">
    <property type="term" value="P:proteolysis"/>
    <property type="evidence" value="ECO:0007669"/>
    <property type="project" value="UniProtKB-KW"/>
</dbReference>
<dbReference type="PANTHER" id="PTHR10127">
    <property type="entry name" value="DISCOIDIN, CUB, EGF, LAMININ , AND ZINC METALLOPROTEASE DOMAIN CONTAINING"/>
    <property type="match status" value="1"/>
</dbReference>
<evidence type="ECO:0000313" key="4">
    <source>
        <dbReference type="Ensembl" id="ENSKMAP00000016469.1"/>
    </source>
</evidence>
<dbReference type="Proteomes" id="UP000264800">
    <property type="component" value="Unplaced"/>
</dbReference>
<dbReference type="InterPro" id="IPR024079">
    <property type="entry name" value="MetalloPept_cat_dom_sf"/>
</dbReference>
<evidence type="ECO:0000259" key="3">
    <source>
        <dbReference type="PROSITE" id="PS51864"/>
    </source>
</evidence>
<feature type="binding site" evidence="1">
    <location>
        <position position="193"/>
    </location>
    <ligand>
        <name>Zn(2+)</name>
        <dbReference type="ChEBI" id="CHEBI:29105"/>
        <note>catalytic</note>
    </ligand>
</feature>
<dbReference type="Ensembl" id="ENSKMAT00000016702.1">
    <property type="protein sequence ID" value="ENSKMAP00000016469.1"/>
    <property type="gene ID" value="ENSKMAG00000012311.1"/>
</dbReference>
<dbReference type="Gene3D" id="3.40.390.10">
    <property type="entry name" value="Collagenase (Catalytic Domain)"/>
    <property type="match status" value="1"/>
</dbReference>
<dbReference type="OMA" id="FSPKWGP"/>
<evidence type="ECO:0000256" key="1">
    <source>
        <dbReference type="PROSITE-ProRule" id="PRU01211"/>
    </source>
</evidence>
<dbReference type="CTD" id="100003133"/>
<keyword evidence="1 2" id="KW-0862">Zinc</keyword>
<name>A0A3Q3AY64_KRYMA</name>
<keyword evidence="1 2" id="KW-0645">Protease</keyword>
<dbReference type="STRING" id="37003.ENSKMAP00000016469"/>
<evidence type="ECO:0000256" key="2">
    <source>
        <dbReference type="RuleBase" id="RU361183"/>
    </source>
</evidence>
<feature type="binding site" evidence="1">
    <location>
        <position position="187"/>
    </location>
    <ligand>
        <name>Zn(2+)</name>
        <dbReference type="ChEBI" id="CHEBI:29105"/>
        <note>catalytic</note>
    </ligand>
</feature>
<reference evidence="4" key="1">
    <citation type="submission" date="2025-08" db="UniProtKB">
        <authorList>
            <consortium name="Ensembl"/>
        </authorList>
    </citation>
    <scope>IDENTIFICATION</scope>
</reference>
<keyword evidence="1 2" id="KW-0482">Metalloprotease</keyword>
<dbReference type="FunFam" id="3.40.390.10:FF:000038">
    <property type="entry name" value="Metalloendopeptidase"/>
    <property type="match status" value="1"/>
</dbReference>
<dbReference type="KEGG" id="kmr:108240729"/>
<dbReference type="PRINTS" id="PR00480">
    <property type="entry name" value="ASTACIN"/>
</dbReference>
<keyword evidence="2" id="KW-0732">Signal</keyword>
<dbReference type="OrthoDB" id="291007at2759"/>
<keyword evidence="1 2" id="KW-0479">Metal-binding</keyword>
<reference evidence="4" key="2">
    <citation type="submission" date="2025-09" db="UniProtKB">
        <authorList>
            <consortium name="Ensembl"/>
        </authorList>
    </citation>
    <scope>IDENTIFICATION</scope>
</reference>
<dbReference type="PANTHER" id="PTHR10127:SF791">
    <property type="entry name" value="METALLOENDOPEPTIDASE"/>
    <property type="match status" value="1"/>
</dbReference>
<comment type="caution">
    <text evidence="1">Lacks conserved residue(s) required for the propagation of feature annotation.</text>
</comment>
<comment type="cofactor">
    <cofactor evidence="1 2">
        <name>Zn(2+)</name>
        <dbReference type="ChEBI" id="CHEBI:29105"/>
    </cofactor>
    <text evidence="1 2">Binds 1 zinc ion per subunit.</text>
</comment>
<dbReference type="GO" id="GO:0004222">
    <property type="term" value="F:metalloendopeptidase activity"/>
    <property type="evidence" value="ECO:0007669"/>
    <property type="project" value="UniProtKB-UniRule"/>
</dbReference>
<keyword evidence="5" id="KW-1185">Reference proteome</keyword>
<dbReference type="Pfam" id="PF01400">
    <property type="entry name" value="Astacin"/>
    <property type="match status" value="1"/>
</dbReference>
<dbReference type="EC" id="3.4.24.-" evidence="2"/>
<dbReference type="AlphaFoldDB" id="A0A3Q3AY64"/>
<proteinExistence type="predicted"/>
<feature type="signal peptide" evidence="2">
    <location>
        <begin position="1"/>
        <end position="23"/>
    </location>
</feature>
<feature type="domain" description="Peptidase M12A" evidence="3">
    <location>
        <begin position="86"/>
        <end position="283"/>
    </location>
</feature>
<keyword evidence="1 2" id="KW-0378">Hydrolase</keyword>
<protein>
    <recommendedName>
        <fullName evidence="2">Metalloendopeptidase</fullName>
        <ecNumber evidence="2">3.4.24.-</ecNumber>
    </recommendedName>
</protein>
<dbReference type="PROSITE" id="PS51864">
    <property type="entry name" value="ASTACIN"/>
    <property type="match status" value="1"/>
</dbReference>
<dbReference type="SMART" id="SM00235">
    <property type="entry name" value="ZnMc"/>
    <property type="match status" value="1"/>
</dbReference>
<accession>A0A3Q3AY64</accession>
<feature type="chain" id="PRO_5018378141" description="Metalloendopeptidase" evidence="2">
    <location>
        <begin position="24"/>
        <end position="287"/>
    </location>
</feature>
<feature type="active site" evidence="1">
    <location>
        <position position="184"/>
    </location>
</feature>
<dbReference type="GeneTree" id="ENSGT00940000154856"/>
<organism evidence="4 5">
    <name type="scientific">Kryptolebias marmoratus</name>
    <name type="common">Mangrove killifish</name>
    <name type="synonym">Rivulus marmoratus</name>
    <dbReference type="NCBI Taxonomy" id="37003"/>
    <lineage>
        <taxon>Eukaryota</taxon>
        <taxon>Metazoa</taxon>
        <taxon>Chordata</taxon>
        <taxon>Craniata</taxon>
        <taxon>Vertebrata</taxon>
        <taxon>Euteleostomi</taxon>
        <taxon>Actinopterygii</taxon>
        <taxon>Neopterygii</taxon>
        <taxon>Teleostei</taxon>
        <taxon>Neoteleostei</taxon>
        <taxon>Acanthomorphata</taxon>
        <taxon>Ovalentaria</taxon>
        <taxon>Atherinomorphae</taxon>
        <taxon>Cyprinodontiformes</taxon>
        <taxon>Rivulidae</taxon>
        <taxon>Kryptolebias</taxon>
    </lineage>
</organism>